<reference evidence="2" key="1">
    <citation type="submission" date="2021-02" db="EMBL/GenBank/DDBJ databases">
        <title>Skermanella TT6 skin isolate.</title>
        <authorList>
            <person name="Lee K."/>
            <person name="Ganzorig M."/>
        </authorList>
    </citation>
    <scope>NUCLEOTIDE SEQUENCE</scope>
    <source>
        <strain evidence="2">TT6</strain>
    </source>
</reference>
<dbReference type="InterPro" id="IPR036812">
    <property type="entry name" value="NAD(P)_OxRdtase_dom_sf"/>
</dbReference>
<dbReference type="RefSeq" id="WP_201079607.1">
    <property type="nucleotide sequence ID" value="NZ_CP067420.1"/>
</dbReference>
<evidence type="ECO:0000313" key="3">
    <source>
        <dbReference type="Proteomes" id="UP000595197"/>
    </source>
</evidence>
<protein>
    <submittedName>
        <fullName evidence="2">Aldo/keto reductase</fullName>
    </submittedName>
</protein>
<dbReference type="InterPro" id="IPR023210">
    <property type="entry name" value="NADP_OxRdtase_dom"/>
</dbReference>
<dbReference type="InterPro" id="IPR050523">
    <property type="entry name" value="AKR_Detox_Biosynth"/>
</dbReference>
<accession>A0ABX7BES6</accession>
<organism evidence="2 3">
    <name type="scientific">Skermanella cutis</name>
    <dbReference type="NCBI Taxonomy" id="2775420"/>
    <lineage>
        <taxon>Bacteria</taxon>
        <taxon>Pseudomonadati</taxon>
        <taxon>Pseudomonadota</taxon>
        <taxon>Alphaproteobacteria</taxon>
        <taxon>Rhodospirillales</taxon>
        <taxon>Azospirillaceae</taxon>
        <taxon>Skermanella</taxon>
    </lineage>
</organism>
<dbReference type="PANTHER" id="PTHR43364:SF6">
    <property type="entry name" value="OXIDOREDUCTASE-RELATED"/>
    <property type="match status" value="1"/>
</dbReference>
<evidence type="ECO:0000259" key="1">
    <source>
        <dbReference type="Pfam" id="PF00248"/>
    </source>
</evidence>
<evidence type="ECO:0000313" key="2">
    <source>
        <dbReference type="EMBL" id="QQP91561.1"/>
    </source>
</evidence>
<feature type="domain" description="NADP-dependent oxidoreductase" evidence="1">
    <location>
        <begin position="15"/>
        <end position="314"/>
    </location>
</feature>
<name>A0ABX7BES6_9PROT</name>
<gene>
    <name evidence="2" type="ORF">IGS68_10285</name>
</gene>
<sequence>MEKRQLGRSGLTVVPLCLGGNVFGWTIDEPTSHRLLDAFVEQGFNFIDTADSYSTWAPGNTGGESETIIGSWLKGRGDRDRLVIATKVGSEMGPGKKGLAPAYIRTAVEDSLRRLRTDYIDLYQSHWDDPETPFEDTLAAYQDLIDQGKVRAVGASNLGPARLREALEVGGKPGLARYESLQPEYNLFDRAGYEADLEGICRENQLGVISYYSLASGFLSGKYRSPEDAGKSPRGQGVVSKYLNDRGLAILAALDEVAARHDANPSQVALAWLIARPGLTAPIVSATSLEQLKDLTAAARLILDRASIDRLDKASGG</sequence>
<dbReference type="SUPFAM" id="SSF51430">
    <property type="entry name" value="NAD(P)-linked oxidoreductase"/>
    <property type="match status" value="1"/>
</dbReference>
<dbReference type="EMBL" id="CP067420">
    <property type="protein sequence ID" value="QQP91561.1"/>
    <property type="molecule type" value="Genomic_DNA"/>
</dbReference>
<dbReference type="PANTHER" id="PTHR43364">
    <property type="entry name" value="NADH-SPECIFIC METHYLGLYOXAL REDUCTASE-RELATED"/>
    <property type="match status" value="1"/>
</dbReference>
<keyword evidence="3" id="KW-1185">Reference proteome</keyword>
<proteinExistence type="predicted"/>
<dbReference type="CDD" id="cd19081">
    <property type="entry name" value="AKR_AKR9C1"/>
    <property type="match status" value="1"/>
</dbReference>
<dbReference type="Proteomes" id="UP000595197">
    <property type="component" value="Chromosome"/>
</dbReference>
<dbReference type="Pfam" id="PF00248">
    <property type="entry name" value="Aldo_ket_red"/>
    <property type="match status" value="1"/>
</dbReference>
<dbReference type="Gene3D" id="3.20.20.100">
    <property type="entry name" value="NADP-dependent oxidoreductase domain"/>
    <property type="match status" value="1"/>
</dbReference>